<keyword evidence="3" id="KW-1185">Reference proteome</keyword>
<dbReference type="RefSeq" id="WP_015210850.1">
    <property type="nucleotide sequence ID" value="NC_019757.1"/>
</dbReference>
<feature type="region of interest" description="Disordered" evidence="1">
    <location>
        <begin position="95"/>
        <end position="118"/>
    </location>
</feature>
<dbReference type="EMBL" id="CP003642">
    <property type="protein sequence ID" value="AFZ27616.1"/>
    <property type="molecule type" value="Genomic_DNA"/>
</dbReference>
<organism evidence="2 3">
    <name type="scientific">Cylindrospermum stagnale PCC 7417</name>
    <dbReference type="NCBI Taxonomy" id="56107"/>
    <lineage>
        <taxon>Bacteria</taxon>
        <taxon>Bacillati</taxon>
        <taxon>Cyanobacteriota</taxon>
        <taxon>Cyanophyceae</taxon>
        <taxon>Nostocales</taxon>
        <taxon>Nostocaceae</taxon>
        <taxon>Cylindrospermum</taxon>
    </lineage>
</organism>
<evidence type="ECO:0000256" key="1">
    <source>
        <dbReference type="SAM" id="MobiDB-lite"/>
    </source>
</evidence>
<gene>
    <name evidence="2" type="ORF">Cylst_5615</name>
</gene>
<dbReference type="STRING" id="56107.Cylst_5615"/>
<protein>
    <submittedName>
        <fullName evidence="2">Uncharacterized protein</fullName>
    </submittedName>
</protein>
<evidence type="ECO:0000313" key="2">
    <source>
        <dbReference type="EMBL" id="AFZ27616.1"/>
    </source>
</evidence>
<dbReference type="InterPro" id="IPR049891">
    <property type="entry name" value="CTB"/>
</dbReference>
<name>K9X6C7_9NOST</name>
<dbReference type="Proteomes" id="UP000010475">
    <property type="component" value="Chromosome"/>
</dbReference>
<sequence length="118" mass="11829">MSHLIMAVELFIELCDEQQELLVGGADSELSKSNFTQRVVNQLGTTTSGPLGNTANSTLQNNYISNSAQALLGSGGAIPTGIGALAPATLLGADDAPSAATGPLNSTTNSGQISTVAP</sequence>
<dbReference type="HOGENOM" id="CLU_159960_0_0_3"/>
<feature type="compositionally biased region" description="Polar residues" evidence="1">
    <location>
        <begin position="103"/>
        <end position="118"/>
    </location>
</feature>
<evidence type="ECO:0000313" key="3">
    <source>
        <dbReference type="Proteomes" id="UP000010475"/>
    </source>
</evidence>
<dbReference type="KEGG" id="csg:Cylst_5615"/>
<dbReference type="NCBIfam" id="NF038167">
    <property type="entry name" value="cyan_ocin_like"/>
    <property type="match status" value="1"/>
</dbReference>
<dbReference type="AlphaFoldDB" id="K9X6C7"/>
<reference evidence="2 3" key="1">
    <citation type="submission" date="2012-06" db="EMBL/GenBank/DDBJ databases">
        <title>Finished chromosome of genome of Cylindrospermum stagnale PCC 7417.</title>
        <authorList>
            <consortium name="US DOE Joint Genome Institute"/>
            <person name="Gugger M."/>
            <person name="Coursin T."/>
            <person name="Rippka R."/>
            <person name="Tandeau De Marsac N."/>
            <person name="Huntemann M."/>
            <person name="Wei C.-L."/>
            <person name="Han J."/>
            <person name="Detter J.C."/>
            <person name="Han C."/>
            <person name="Tapia R."/>
            <person name="Chen A."/>
            <person name="Kyrpides N."/>
            <person name="Mavromatis K."/>
            <person name="Markowitz V."/>
            <person name="Szeto E."/>
            <person name="Ivanova N."/>
            <person name="Pagani I."/>
            <person name="Pati A."/>
            <person name="Goodwin L."/>
            <person name="Nordberg H.P."/>
            <person name="Cantor M.N."/>
            <person name="Hua S.X."/>
            <person name="Woyke T."/>
            <person name="Kerfeld C.A."/>
        </authorList>
    </citation>
    <scope>NUCLEOTIDE SEQUENCE [LARGE SCALE GENOMIC DNA]</scope>
    <source>
        <strain evidence="2 3">PCC 7417</strain>
    </source>
</reference>
<proteinExistence type="predicted"/>
<accession>K9X6C7</accession>